<keyword evidence="8" id="KW-0175">Coiled coil</keyword>
<dbReference type="NCBIfam" id="TIGR03825">
    <property type="entry name" value="FliH_bacil"/>
    <property type="match status" value="1"/>
</dbReference>
<dbReference type="EMBL" id="CP017703">
    <property type="protein sequence ID" value="ASS91560.1"/>
    <property type="molecule type" value="Genomic_DNA"/>
</dbReference>
<dbReference type="GO" id="GO:0015031">
    <property type="term" value="P:protein transport"/>
    <property type="evidence" value="ECO:0007669"/>
    <property type="project" value="UniProtKB-KW"/>
</dbReference>
<evidence type="ECO:0000313" key="11">
    <source>
        <dbReference type="Proteomes" id="UP000214606"/>
    </source>
</evidence>
<comment type="similarity">
    <text evidence="2">Belongs to the FliH family.</text>
</comment>
<keyword evidence="5" id="KW-0653">Protein transport</keyword>
<dbReference type="InterPro" id="IPR018035">
    <property type="entry name" value="Flagellar_FliH/T3SS_HrpE"/>
</dbReference>
<sequence length="253" mass="29509">MKSLSRVIKSGHAWSLHKPHKLTIRTIQIQDEFAASDQEENTQRSQFLEAAHLEAEKILEKAEEEKTRLLKEIEKEREAWQKEKARLIEEARKEGYQDGFEKGKKDGLQEYENVIESARQVVQLSKKDYEKKIEASEETIIEIAVKVAEKIIAANLKREPELFTGLVREVICEVKEYPEVKIYVHPDKYEFMLEQKEELMELFTTKTELYIFPDVNLPENGICVESPFGKIDASIDTQLEQLKSKLLNLVRED</sequence>
<dbReference type="Pfam" id="PF02108">
    <property type="entry name" value="FliH"/>
    <property type="match status" value="1"/>
</dbReference>
<dbReference type="PANTHER" id="PTHR34982">
    <property type="entry name" value="YOP PROTEINS TRANSLOCATION PROTEIN L"/>
    <property type="match status" value="1"/>
</dbReference>
<evidence type="ECO:0000256" key="5">
    <source>
        <dbReference type="ARBA" id="ARBA00022927"/>
    </source>
</evidence>
<keyword evidence="3" id="KW-0813">Transport</keyword>
<evidence type="ECO:0000256" key="3">
    <source>
        <dbReference type="ARBA" id="ARBA00022448"/>
    </source>
</evidence>
<evidence type="ECO:0000256" key="4">
    <source>
        <dbReference type="ARBA" id="ARBA00022795"/>
    </source>
</evidence>
<evidence type="ECO:0000256" key="8">
    <source>
        <dbReference type="SAM" id="Coils"/>
    </source>
</evidence>
<keyword evidence="10" id="KW-0966">Cell projection</keyword>
<reference evidence="10 11" key="1">
    <citation type="submission" date="2016-10" db="EMBL/GenBank/DDBJ databases">
        <title>The whole genome sequencing and assembly of Aeribacillus pallidus KCTC3564 strain.</title>
        <authorList>
            <person name="Lee Y.-J."/>
            <person name="Park M.-K."/>
            <person name="Yi H."/>
            <person name="Bahn Y.-S."/>
            <person name="Kim J.F."/>
            <person name="Lee D.-W."/>
        </authorList>
    </citation>
    <scope>NUCLEOTIDE SEQUENCE [LARGE SCALE GENOMIC DNA]</scope>
    <source>
        <strain evidence="10 11">KCTC3564</strain>
    </source>
</reference>
<keyword evidence="10" id="KW-0282">Flagellum</keyword>
<dbReference type="Proteomes" id="UP000214606">
    <property type="component" value="Chromosome"/>
</dbReference>
<proteinExistence type="inferred from homology"/>
<accession>A0A223E8N9</accession>
<feature type="domain" description="Flagellar assembly protein FliH/Type III secretion system HrpE" evidence="9">
    <location>
        <begin position="117"/>
        <end position="242"/>
    </location>
</feature>
<keyword evidence="6" id="KW-1006">Bacterial flagellum protein export</keyword>
<dbReference type="InterPro" id="IPR022524">
    <property type="entry name" value="FliH_Bacilli"/>
</dbReference>
<evidence type="ECO:0000256" key="7">
    <source>
        <dbReference type="NCBIfam" id="TIGR03825"/>
    </source>
</evidence>
<organism evidence="10 11">
    <name type="scientific">Aeribacillus pallidus</name>
    <dbReference type="NCBI Taxonomy" id="33936"/>
    <lineage>
        <taxon>Bacteria</taxon>
        <taxon>Bacillati</taxon>
        <taxon>Bacillota</taxon>
        <taxon>Bacilli</taxon>
        <taxon>Bacillales</taxon>
        <taxon>Bacillaceae</taxon>
        <taxon>Aeribacillus</taxon>
    </lineage>
</organism>
<name>A0A223E8N9_9BACI</name>
<evidence type="ECO:0000256" key="1">
    <source>
        <dbReference type="ARBA" id="ARBA00003041"/>
    </source>
</evidence>
<keyword evidence="4" id="KW-1005">Bacterial flagellum biogenesis</keyword>
<evidence type="ECO:0000313" key="10">
    <source>
        <dbReference type="EMBL" id="ASS91560.1"/>
    </source>
</evidence>
<evidence type="ECO:0000256" key="2">
    <source>
        <dbReference type="ARBA" id="ARBA00006602"/>
    </source>
</evidence>
<dbReference type="PANTHER" id="PTHR34982:SF1">
    <property type="entry name" value="FLAGELLAR ASSEMBLY PROTEIN FLIH"/>
    <property type="match status" value="1"/>
</dbReference>
<comment type="function">
    <text evidence="1">Needed for flagellar regrowth and assembly.</text>
</comment>
<dbReference type="SUPFAM" id="SSF160527">
    <property type="entry name" value="V-type ATPase subunit E-like"/>
    <property type="match status" value="1"/>
</dbReference>
<evidence type="ECO:0000259" key="9">
    <source>
        <dbReference type="Pfam" id="PF02108"/>
    </source>
</evidence>
<dbReference type="InterPro" id="IPR051472">
    <property type="entry name" value="T3SS_Stator/FliH"/>
</dbReference>
<protein>
    <recommendedName>
        <fullName evidence="7">Flagellar assembly protein FliH</fullName>
    </recommendedName>
</protein>
<dbReference type="GO" id="GO:0044781">
    <property type="term" value="P:bacterial-type flagellum organization"/>
    <property type="evidence" value="ECO:0007669"/>
    <property type="project" value="UniProtKB-KW"/>
</dbReference>
<dbReference type="GO" id="GO:0005829">
    <property type="term" value="C:cytosol"/>
    <property type="evidence" value="ECO:0007669"/>
    <property type="project" value="TreeGrafter"/>
</dbReference>
<dbReference type="KEGG" id="apak:AP3564_16200"/>
<feature type="coiled-coil region" evidence="8">
    <location>
        <begin position="45"/>
        <end position="128"/>
    </location>
</feature>
<gene>
    <name evidence="10" type="ORF">AP3564_16200</name>
</gene>
<evidence type="ECO:0000256" key="6">
    <source>
        <dbReference type="ARBA" id="ARBA00023225"/>
    </source>
</evidence>
<keyword evidence="10" id="KW-0969">Cilium</keyword>
<dbReference type="AlphaFoldDB" id="A0A223E8N9"/>